<protein>
    <recommendedName>
        <fullName evidence="2">mRNA capping enzyme C-terminal domain-containing protein</fullName>
    </recommendedName>
</protein>
<dbReference type="AlphaFoldDB" id="A0A9N7VS48"/>
<dbReference type="InterPro" id="IPR013846">
    <property type="entry name" value="mRNA_cap_enzyme_C"/>
</dbReference>
<comment type="caution">
    <text evidence="3">The sequence shown here is derived from an EMBL/GenBank/DDBJ whole genome shotgun (WGS) entry which is preliminary data.</text>
</comment>
<dbReference type="InterPro" id="IPR051029">
    <property type="entry name" value="mRNA_Capping_Enz/RNA_Phosphat"/>
</dbReference>
<feature type="region of interest" description="Disordered" evidence="1">
    <location>
        <begin position="195"/>
        <end position="223"/>
    </location>
</feature>
<dbReference type="Gene3D" id="2.40.50.140">
    <property type="entry name" value="Nucleic acid-binding proteins"/>
    <property type="match status" value="1"/>
</dbReference>
<dbReference type="SUPFAM" id="SSF50249">
    <property type="entry name" value="Nucleic acid-binding proteins"/>
    <property type="match status" value="1"/>
</dbReference>
<dbReference type="GO" id="GO:0006370">
    <property type="term" value="P:7-methylguanosine mRNA capping"/>
    <property type="evidence" value="ECO:0007669"/>
    <property type="project" value="TreeGrafter"/>
</dbReference>
<dbReference type="PANTHER" id="PTHR10367:SF17">
    <property type="entry name" value="MRNA-CAPPING ENZYME"/>
    <property type="match status" value="1"/>
</dbReference>
<proteinExistence type="predicted"/>
<organism evidence="3 4">
    <name type="scientific">Pleuronectes platessa</name>
    <name type="common">European plaice</name>
    <dbReference type="NCBI Taxonomy" id="8262"/>
    <lineage>
        <taxon>Eukaryota</taxon>
        <taxon>Metazoa</taxon>
        <taxon>Chordata</taxon>
        <taxon>Craniata</taxon>
        <taxon>Vertebrata</taxon>
        <taxon>Euteleostomi</taxon>
        <taxon>Actinopterygii</taxon>
        <taxon>Neopterygii</taxon>
        <taxon>Teleostei</taxon>
        <taxon>Neoteleostei</taxon>
        <taxon>Acanthomorphata</taxon>
        <taxon>Carangaria</taxon>
        <taxon>Pleuronectiformes</taxon>
        <taxon>Pleuronectoidei</taxon>
        <taxon>Pleuronectidae</taxon>
        <taxon>Pleuronectes</taxon>
    </lineage>
</organism>
<name>A0A9N7VS48_PLEPL</name>
<evidence type="ECO:0000256" key="1">
    <source>
        <dbReference type="SAM" id="MobiDB-lite"/>
    </source>
</evidence>
<evidence type="ECO:0000259" key="2">
    <source>
        <dbReference type="Pfam" id="PF03919"/>
    </source>
</evidence>
<dbReference type="EMBL" id="CADEAL010004223">
    <property type="protein sequence ID" value="CAB1454704.1"/>
    <property type="molecule type" value="Genomic_DNA"/>
</dbReference>
<dbReference type="Pfam" id="PF03919">
    <property type="entry name" value="mRNA_cap_C"/>
    <property type="match status" value="1"/>
</dbReference>
<dbReference type="GO" id="GO:0004484">
    <property type="term" value="F:mRNA guanylyltransferase activity"/>
    <property type="evidence" value="ECO:0007669"/>
    <property type="project" value="TreeGrafter"/>
</dbReference>
<evidence type="ECO:0000313" key="3">
    <source>
        <dbReference type="EMBL" id="CAB1454704.1"/>
    </source>
</evidence>
<dbReference type="Proteomes" id="UP001153269">
    <property type="component" value="Unassembled WGS sequence"/>
</dbReference>
<sequence length="223" mass="25409">MSPFTSRKRSQPVAARSPAACEAPCSFLAASRSDPPTVSPDAPHKHRIRQTLPSWFFCDLPNTNTFLAPAFRSDLRSRSRGRPEPRRSAVCVHRRWDELELLSLCVDEDNIKEMQTRGSVFIKKTCVASKELRNYDNKIIECNFANNSWVFMRQRMDKSFPNSYETAMAVCNSIKEPVTKELLLECVDRCTQGLQAQNRKHPPDPDAELMPPPPPKRPNRAIP</sequence>
<keyword evidence="4" id="KW-1185">Reference proteome</keyword>
<accession>A0A9N7VS48</accession>
<feature type="domain" description="mRNA capping enzyme C-terminal" evidence="2">
    <location>
        <begin position="106"/>
        <end position="184"/>
    </location>
</feature>
<gene>
    <name evidence="3" type="ORF">PLEPLA_LOCUS42471</name>
</gene>
<dbReference type="PANTHER" id="PTHR10367">
    <property type="entry name" value="MRNA-CAPPING ENZYME"/>
    <property type="match status" value="1"/>
</dbReference>
<reference evidence="3" key="1">
    <citation type="submission" date="2020-03" db="EMBL/GenBank/DDBJ databases">
        <authorList>
            <person name="Weist P."/>
        </authorList>
    </citation>
    <scope>NUCLEOTIDE SEQUENCE</scope>
</reference>
<dbReference type="InterPro" id="IPR012340">
    <property type="entry name" value="NA-bd_OB-fold"/>
</dbReference>
<evidence type="ECO:0000313" key="4">
    <source>
        <dbReference type="Proteomes" id="UP001153269"/>
    </source>
</evidence>